<feature type="compositionally biased region" description="Low complexity" evidence="1">
    <location>
        <begin position="233"/>
        <end position="261"/>
    </location>
</feature>
<feature type="region of interest" description="Disordered" evidence="1">
    <location>
        <begin position="411"/>
        <end position="435"/>
    </location>
</feature>
<feature type="region of interest" description="Disordered" evidence="1">
    <location>
        <begin position="320"/>
        <end position="393"/>
    </location>
</feature>
<name>A0ABC8JX65_ERUVS</name>
<feature type="compositionally biased region" description="Low complexity" evidence="1">
    <location>
        <begin position="488"/>
        <end position="497"/>
    </location>
</feature>
<feature type="region of interest" description="Disordered" evidence="1">
    <location>
        <begin position="123"/>
        <end position="306"/>
    </location>
</feature>
<comment type="caution">
    <text evidence="2">The sequence shown here is derived from an EMBL/GenBank/DDBJ whole genome shotgun (WGS) entry which is preliminary data.</text>
</comment>
<evidence type="ECO:0000313" key="2">
    <source>
        <dbReference type="EMBL" id="CAH8338099.1"/>
    </source>
</evidence>
<dbReference type="PANTHER" id="PTHR31949">
    <property type="entry name" value="GASTRIC MUCIN-LIKE PROTEIN"/>
    <property type="match status" value="1"/>
</dbReference>
<dbReference type="AlphaFoldDB" id="A0ABC8JX65"/>
<dbReference type="Proteomes" id="UP001642260">
    <property type="component" value="Unassembled WGS sequence"/>
</dbReference>
<gene>
    <name evidence="2" type="ORF">ERUC_LOCUS14789</name>
</gene>
<dbReference type="PANTHER" id="PTHR31949:SF19">
    <property type="entry name" value="GPI-ANCHORED PROTEIN"/>
    <property type="match status" value="1"/>
</dbReference>
<feature type="compositionally biased region" description="Gly residues" evidence="1">
    <location>
        <begin position="423"/>
        <end position="434"/>
    </location>
</feature>
<feature type="compositionally biased region" description="Low complexity" evidence="1">
    <location>
        <begin position="173"/>
        <end position="221"/>
    </location>
</feature>
<evidence type="ECO:0000313" key="3">
    <source>
        <dbReference type="Proteomes" id="UP001642260"/>
    </source>
</evidence>
<keyword evidence="3" id="KW-1185">Reference proteome</keyword>
<accession>A0ABC8JX65</accession>
<sequence>MLTQDRDEELVLFLEIGRLEKESSDHCKSTRSTTSMSSQQYPLRRTAADNFLYSEDEKSDYDWLVTPPGSPSKSSMNQLDAPDATLMALKSQVLTWLLFCLYVHYSLTLVSLFLQLESCREEERNKTSSKNQTIGLKRPSSSNSSRSTTRPSTPDRMSATPARRSKTPTSRVTSTAARANLTSSSTSSSRSTSRPSTPTRRPSSSGTSRATLTSSSTSIVRPRSRPSTPPKRPSSSGTSRANLTTARATTGTATSIRSSIRPISANSTKPGSRSSTPTRRPPTPPGSSTVSRIKPTKPECKPVPVPALRSRPWEPYEMPGFSLEAPSNLRTTLPDRPQTASSRRTTAFGASSSRSASIERTVARRQSCSPSRNRAPINGPGRAKKSNDSGDLISPVAKGAQMVERVVNARKLAPPRVTEKGGSNAGKGADGVGFGRNLSKSSFDMALRHMDIKQGSMKGNFRQLATKVPAASLYSVGSSGNRRKRPVSSSGSSESSSANILCLDASDDNRSDMSY</sequence>
<proteinExistence type="predicted"/>
<feature type="compositionally biased region" description="Polar residues" evidence="1">
    <location>
        <begin position="338"/>
        <end position="372"/>
    </location>
</feature>
<feature type="compositionally biased region" description="Low complexity" evidence="1">
    <location>
        <begin position="138"/>
        <end position="154"/>
    </location>
</feature>
<feature type="region of interest" description="Disordered" evidence="1">
    <location>
        <begin position="472"/>
        <end position="515"/>
    </location>
</feature>
<organism evidence="2 3">
    <name type="scientific">Eruca vesicaria subsp. sativa</name>
    <name type="common">Garden rocket</name>
    <name type="synonym">Eruca sativa</name>
    <dbReference type="NCBI Taxonomy" id="29727"/>
    <lineage>
        <taxon>Eukaryota</taxon>
        <taxon>Viridiplantae</taxon>
        <taxon>Streptophyta</taxon>
        <taxon>Embryophyta</taxon>
        <taxon>Tracheophyta</taxon>
        <taxon>Spermatophyta</taxon>
        <taxon>Magnoliopsida</taxon>
        <taxon>eudicotyledons</taxon>
        <taxon>Gunneridae</taxon>
        <taxon>Pentapetalae</taxon>
        <taxon>rosids</taxon>
        <taxon>malvids</taxon>
        <taxon>Brassicales</taxon>
        <taxon>Brassicaceae</taxon>
        <taxon>Brassiceae</taxon>
        <taxon>Eruca</taxon>
    </lineage>
</organism>
<evidence type="ECO:0000256" key="1">
    <source>
        <dbReference type="SAM" id="MobiDB-lite"/>
    </source>
</evidence>
<protein>
    <submittedName>
        <fullName evidence="2">Uncharacterized protein</fullName>
    </submittedName>
</protein>
<reference evidence="2 3" key="1">
    <citation type="submission" date="2022-03" db="EMBL/GenBank/DDBJ databases">
        <authorList>
            <person name="Macdonald S."/>
            <person name="Ahmed S."/>
            <person name="Newling K."/>
        </authorList>
    </citation>
    <scope>NUCLEOTIDE SEQUENCE [LARGE SCALE GENOMIC DNA]</scope>
</reference>
<dbReference type="EMBL" id="CAKOAT010139598">
    <property type="protein sequence ID" value="CAH8338099.1"/>
    <property type="molecule type" value="Genomic_DNA"/>
</dbReference>